<reference evidence="1 2" key="1">
    <citation type="submission" date="2016-06" db="EMBL/GenBank/DDBJ databases">
        <title>Genome of Rhinopithecus bieti.</title>
        <authorList>
            <person name="Wu"/>
            <person name="C.-I. and Zhang"/>
            <person name="Y."/>
        </authorList>
    </citation>
    <scope>NUCLEOTIDE SEQUENCE</scope>
</reference>
<reference evidence="1" key="2">
    <citation type="submission" date="2025-08" db="UniProtKB">
        <authorList>
            <consortium name="Ensembl"/>
        </authorList>
    </citation>
    <scope>IDENTIFICATION</scope>
</reference>
<name>A0A2K6MYG5_RHIBE</name>
<dbReference type="AlphaFoldDB" id="A0A2K6MYG5"/>
<sequence>TLLLSQIGPLHYAQQRNHLQRDTQ</sequence>
<proteinExistence type="predicted"/>
<accession>A0A2K6MYG5</accession>
<protein>
    <submittedName>
        <fullName evidence="1">Uncharacterized protein</fullName>
    </submittedName>
</protein>
<organism evidence="1 2">
    <name type="scientific">Rhinopithecus bieti</name>
    <name type="common">Black snub-nosed monkey</name>
    <name type="synonym">Pygathrix bieti</name>
    <dbReference type="NCBI Taxonomy" id="61621"/>
    <lineage>
        <taxon>Eukaryota</taxon>
        <taxon>Metazoa</taxon>
        <taxon>Chordata</taxon>
        <taxon>Craniata</taxon>
        <taxon>Vertebrata</taxon>
        <taxon>Euteleostomi</taxon>
        <taxon>Mammalia</taxon>
        <taxon>Eutheria</taxon>
        <taxon>Euarchontoglires</taxon>
        <taxon>Primates</taxon>
        <taxon>Haplorrhini</taxon>
        <taxon>Catarrhini</taxon>
        <taxon>Cercopithecidae</taxon>
        <taxon>Colobinae</taxon>
        <taxon>Rhinopithecus</taxon>
    </lineage>
</organism>
<keyword evidence="2" id="KW-1185">Reference proteome</keyword>
<reference evidence="1" key="3">
    <citation type="submission" date="2025-09" db="UniProtKB">
        <authorList>
            <consortium name="Ensembl"/>
        </authorList>
    </citation>
    <scope>IDENTIFICATION</scope>
</reference>
<dbReference type="Proteomes" id="UP000233180">
    <property type="component" value="Unassembled WGS sequence"/>
</dbReference>
<evidence type="ECO:0000313" key="2">
    <source>
        <dbReference type="Proteomes" id="UP000233180"/>
    </source>
</evidence>
<evidence type="ECO:0000313" key="1">
    <source>
        <dbReference type="Ensembl" id="ENSRBIP00000040806.1"/>
    </source>
</evidence>
<dbReference type="Ensembl" id="ENSRBIT00000064841.1">
    <property type="protein sequence ID" value="ENSRBIP00000040806.1"/>
    <property type="gene ID" value="ENSRBIG00000043797.1"/>
</dbReference>